<dbReference type="PATRIC" id="fig|1224163.3.peg.2565"/>
<dbReference type="InterPro" id="IPR008407">
    <property type="entry name" value="Brnchd-chn_aa_trnsp_AzlD"/>
</dbReference>
<feature type="transmembrane region" description="Helical" evidence="1">
    <location>
        <begin position="70"/>
        <end position="91"/>
    </location>
</feature>
<evidence type="ECO:0000256" key="1">
    <source>
        <dbReference type="SAM" id="Phobius"/>
    </source>
</evidence>
<dbReference type="KEGG" id="cmd:B841_12700"/>
<evidence type="ECO:0000313" key="2">
    <source>
        <dbReference type="EMBL" id="AGS36010.1"/>
    </source>
</evidence>
<organism evidence="2 3">
    <name type="scientific">Corynebacterium maris DSM 45190</name>
    <dbReference type="NCBI Taxonomy" id="1224163"/>
    <lineage>
        <taxon>Bacteria</taxon>
        <taxon>Bacillati</taxon>
        <taxon>Actinomycetota</taxon>
        <taxon>Actinomycetes</taxon>
        <taxon>Mycobacteriales</taxon>
        <taxon>Corynebacteriaceae</taxon>
        <taxon>Corynebacterium</taxon>
    </lineage>
</organism>
<dbReference type="eggNOG" id="COG1687">
    <property type="taxonomic scope" value="Bacteria"/>
</dbReference>
<dbReference type="Pfam" id="PF05437">
    <property type="entry name" value="AzlD"/>
    <property type="match status" value="1"/>
</dbReference>
<sequence>MTGLPAGVGLGTVLAVLVPVAVVTVLLRAIPFRARRALGDSDLVKLLGVTMPVGVMTVLVVYTLAGSGEVPGGLVAGLLGVGVTLVAHLLFRRPAVSILTGTLAYMALVNFVF</sequence>
<dbReference type="HOGENOM" id="CLU_144816_0_0_11"/>
<keyword evidence="1" id="KW-0812">Transmembrane</keyword>
<feature type="transmembrane region" description="Helical" evidence="1">
    <location>
        <begin position="43"/>
        <end position="64"/>
    </location>
</feature>
<dbReference type="Proteomes" id="UP000015388">
    <property type="component" value="Chromosome"/>
</dbReference>
<dbReference type="PIRSF" id="PIRSF003203">
    <property type="entry name" value="AzlD"/>
    <property type="match status" value="1"/>
</dbReference>
<reference evidence="2 3" key="1">
    <citation type="submission" date="2012-11" db="EMBL/GenBank/DDBJ databases">
        <title>The complete genome sequence of Corynebacterium maris Coryn-1 (=DSM 45190).</title>
        <authorList>
            <person name="Schaffert L."/>
            <person name="Albersmeier A."/>
            <person name="Kalinowski J."/>
            <person name="Ruckert C."/>
        </authorList>
    </citation>
    <scope>NUCLEOTIDE SEQUENCE [LARGE SCALE GENOMIC DNA]</scope>
    <source>
        <strain evidence="3">Coryn-1</strain>
    </source>
</reference>
<keyword evidence="1" id="KW-1133">Transmembrane helix</keyword>
<keyword evidence="1" id="KW-0472">Membrane</keyword>
<dbReference type="AlphaFoldDB" id="S5T5Y0"/>
<dbReference type="EMBL" id="CP003924">
    <property type="protein sequence ID" value="AGS36010.1"/>
    <property type="molecule type" value="Genomic_DNA"/>
</dbReference>
<feature type="transmembrane region" description="Helical" evidence="1">
    <location>
        <begin position="6"/>
        <end position="31"/>
    </location>
</feature>
<proteinExistence type="predicted"/>
<accession>S5T5Y0</accession>
<keyword evidence="3" id="KW-1185">Reference proteome</keyword>
<gene>
    <name evidence="2" type="ORF">B841_12700</name>
</gene>
<name>S5T5Y0_9CORY</name>
<dbReference type="STRING" id="1224163.B841_12700"/>
<evidence type="ECO:0000313" key="3">
    <source>
        <dbReference type="Proteomes" id="UP000015388"/>
    </source>
</evidence>
<dbReference type="RefSeq" id="WP_020936591.1">
    <property type="nucleotide sequence ID" value="NC_021915.1"/>
</dbReference>
<protein>
    <submittedName>
        <fullName evidence="2">Branched-chain amino acid transport protein</fullName>
    </submittedName>
</protein>